<keyword evidence="1" id="KW-0472">Membrane</keyword>
<reference evidence="2 3" key="1">
    <citation type="submission" date="2019-04" db="EMBL/GenBank/DDBJ databases">
        <authorList>
            <person name="Feng G."/>
            <person name="Zhang J."/>
            <person name="Zhu H."/>
        </authorList>
    </citation>
    <scope>NUCLEOTIDE SEQUENCE [LARGE SCALE GENOMIC DNA]</scope>
    <source>
        <strain evidence="2 3">JCM 17223</strain>
    </source>
</reference>
<gene>
    <name evidence="2" type="ORF">E5J99_02905</name>
</gene>
<name>A0A4Z0PQY0_9BACT</name>
<comment type="caution">
    <text evidence="2">The sequence shown here is derived from an EMBL/GenBank/DDBJ whole genome shotgun (WGS) entry which is preliminary data.</text>
</comment>
<dbReference type="AlphaFoldDB" id="A0A4Z0PQY0"/>
<keyword evidence="1" id="KW-0812">Transmembrane</keyword>
<proteinExistence type="predicted"/>
<dbReference type="OrthoDB" id="880762at2"/>
<dbReference type="RefSeq" id="WP_135496214.1">
    <property type="nucleotide sequence ID" value="NZ_SRLD01000003.1"/>
</dbReference>
<evidence type="ECO:0000256" key="1">
    <source>
        <dbReference type="SAM" id="Phobius"/>
    </source>
</evidence>
<dbReference type="Proteomes" id="UP000297739">
    <property type="component" value="Unassembled WGS sequence"/>
</dbReference>
<organism evidence="2 3">
    <name type="scientific">Hymenobacter elongatus</name>
    <dbReference type="NCBI Taxonomy" id="877208"/>
    <lineage>
        <taxon>Bacteria</taxon>
        <taxon>Pseudomonadati</taxon>
        <taxon>Bacteroidota</taxon>
        <taxon>Cytophagia</taxon>
        <taxon>Cytophagales</taxon>
        <taxon>Hymenobacteraceae</taxon>
        <taxon>Hymenobacter</taxon>
    </lineage>
</organism>
<protein>
    <submittedName>
        <fullName evidence="2">Uncharacterized protein</fullName>
    </submittedName>
</protein>
<keyword evidence="1" id="KW-1133">Transmembrane helix</keyword>
<dbReference type="EMBL" id="SRLD01000003">
    <property type="protein sequence ID" value="TGE19726.1"/>
    <property type="molecule type" value="Genomic_DNA"/>
</dbReference>
<keyword evidence="3" id="KW-1185">Reference proteome</keyword>
<sequence length="179" mass="19645">MLAYFPVDCIGFQETIGYFRSNPEVRPFPKMQYIKVDKLRSATIRGHYHENMRESGRADVLALRALEGPVQLFVMSGTAADNVPLLTMVPVLSLVAGAAVLGGSAIERNLWFVRRAPGPLMPVSRSAFRTQMSGFTADCPALSGPIAAGAEGYRYGDMVRIVQRYNNFITSKAQPETAK</sequence>
<evidence type="ECO:0000313" key="2">
    <source>
        <dbReference type="EMBL" id="TGE19726.1"/>
    </source>
</evidence>
<evidence type="ECO:0000313" key="3">
    <source>
        <dbReference type="Proteomes" id="UP000297739"/>
    </source>
</evidence>
<accession>A0A4Z0PQY0</accession>
<feature type="transmembrane region" description="Helical" evidence="1">
    <location>
        <begin position="85"/>
        <end position="106"/>
    </location>
</feature>